<proteinExistence type="predicted"/>
<reference evidence="1" key="1">
    <citation type="submission" date="2020-12" db="EMBL/GenBank/DDBJ databases">
        <title>Metabolic potential, ecology and presence of endohyphal bacteria is reflected in genomic diversity of Mucoromycotina.</title>
        <authorList>
            <person name="Muszewska A."/>
            <person name="Okrasinska A."/>
            <person name="Steczkiewicz K."/>
            <person name="Drgas O."/>
            <person name="Orlowska M."/>
            <person name="Perlinska-Lenart U."/>
            <person name="Aleksandrzak-Piekarczyk T."/>
            <person name="Szatraj K."/>
            <person name="Zielenkiewicz U."/>
            <person name="Pilsyk S."/>
            <person name="Malc E."/>
            <person name="Mieczkowski P."/>
            <person name="Kruszewska J.S."/>
            <person name="Biernat P."/>
            <person name="Pawlowska J."/>
        </authorList>
    </citation>
    <scope>NUCLEOTIDE SEQUENCE</scope>
    <source>
        <strain evidence="1">WA0000051536</strain>
    </source>
</reference>
<keyword evidence="2" id="KW-1185">Reference proteome</keyword>
<organism evidence="1 2">
    <name type="scientific">Umbelopsis vinacea</name>
    <dbReference type="NCBI Taxonomy" id="44442"/>
    <lineage>
        <taxon>Eukaryota</taxon>
        <taxon>Fungi</taxon>
        <taxon>Fungi incertae sedis</taxon>
        <taxon>Mucoromycota</taxon>
        <taxon>Mucoromycotina</taxon>
        <taxon>Umbelopsidomycetes</taxon>
        <taxon>Umbelopsidales</taxon>
        <taxon>Umbelopsidaceae</taxon>
        <taxon>Umbelopsis</taxon>
    </lineage>
</organism>
<protein>
    <submittedName>
        <fullName evidence="1">Uncharacterized protein</fullName>
    </submittedName>
</protein>
<dbReference type="EMBL" id="JAEPRA010000028">
    <property type="protein sequence ID" value="KAG2171904.1"/>
    <property type="molecule type" value="Genomic_DNA"/>
</dbReference>
<gene>
    <name evidence="1" type="ORF">INT44_006694</name>
</gene>
<evidence type="ECO:0000313" key="1">
    <source>
        <dbReference type="EMBL" id="KAG2171904.1"/>
    </source>
</evidence>
<evidence type="ECO:0000313" key="2">
    <source>
        <dbReference type="Proteomes" id="UP000612746"/>
    </source>
</evidence>
<sequence>MGTSTGLRAFGRSGCKASAVTIPANATPLFMTCSRTTRRRIPPVSIITAADIERHLMTDFELTSIVSPYYFAMNQL</sequence>
<accession>A0A8H7PDY6</accession>
<dbReference type="Proteomes" id="UP000612746">
    <property type="component" value="Unassembled WGS sequence"/>
</dbReference>
<dbReference type="AlphaFoldDB" id="A0A8H7PDY6"/>
<comment type="caution">
    <text evidence="1">The sequence shown here is derived from an EMBL/GenBank/DDBJ whole genome shotgun (WGS) entry which is preliminary data.</text>
</comment>
<name>A0A8H7PDY6_9FUNG</name>